<reference evidence="1" key="1">
    <citation type="submission" date="2014-09" db="EMBL/GenBank/DDBJ databases">
        <authorList>
            <person name="Magalhaes I.L.F."/>
            <person name="Oliveira U."/>
            <person name="Santos F.R."/>
            <person name="Vidigal T.H.D.A."/>
            <person name="Brescovit A.D."/>
            <person name="Santos A.J."/>
        </authorList>
    </citation>
    <scope>NUCLEOTIDE SEQUENCE</scope>
    <source>
        <tissue evidence="1">Shoot tissue taken approximately 20 cm above the soil surface</tissue>
    </source>
</reference>
<evidence type="ECO:0000313" key="1">
    <source>
        <dbReference type="EMBL" id="JAD39324.1"/>
    </source>
</evidence>
<sequence length="21" mass="1989">MHGGESGVESTPSTGEVVGDG</sequence>
<proteinExistence type="predicted"/>
<protein>
    <submittedName>
        <fullName evidence="1">Uncharacterized protein</fullName>
    </submittedName>
</protein>
<reference evidence="1" key="2">
    <citation type="journal article" date="2015" name="Data Brief">
        <title>Shoot transcriptome of the giant reed, Arundo donax.</title>
        <authorList>
            <person name="Barrero R.A."/>
            <person name="Guerrero F.D."/>
            <person name="Moolhuijzen P."/>
            <person name="Goolsby J.A."/>
            <person name="Tidwell J."/>
            <person name="Bellgard S.E."/>
            <person name="Bellgard M.I."/>
        </authorList>
    </citation>
    <scope>NUCLEOTIDE SEQUENCE</scope>
    <source>
        <tissue evidence="1">Shoot tissue taken approximately 20 cm above the soil surface</tissue>
    </source>
</reference>
<name>A0A0A8ZIT7_ARUDO</name>
<dbReference type="AlphaFoldDB" id="A0A0A8ZIT7"/>
<dbReference type="EMBL" id="GBRH01258571">
    <property type="protein sequence ID" value="JAD39324.1"/>
    <property type="molecule type" value="Transcribed_RNA"/>
</dbReference>
<accession>A0A0A8ZIT7</accession>
<organism evidence="1">
    <name type="scientific">Arundo donax</name>
    <name type="common">Giant reed</name>
    <name type="synonym">Donax arundinaceus</name>
    <dbReference type="NCBI Taxonomy" id="35708"/>
    <lineage>
        <taxon>Eukaryota</taxon>
        <taxon>Viridiplantae</taxon>
        <taxon>Streptophyta</taxon>
        <taxon>Embryophyta</taxon>
        <taxon>Tracheophyta</taxon>
        <taxon>Spermatophyta</taxon>
        <taxon>Magnoliopsida</taxon>
        <taxon>Liliopsida</taxon>
        <taxon>Poales</taxon>
        <taxon>Poaceae</taxon>
        <taxon>PACMAD clade</taxon>
        <taxon>Arundinoideae</taxon>
        <taxon>Arundineae</taxon>
        <taxon>Arundo</taxon>
    </lineage>
</organism>